<dbReference type="GO" id="GO:0005975">
    <property type="term" value="P:carbohydrate metabolic process"/>
    <property type="evidence" value="ECO:0007669"/>
    <property type="project" value="InterPro"/>
</dbReference>
<evidence type="ECO:0000256" key="1">
    <source>
        <dbReference type="ARBA" id="ARBA00009156"/>
    </source>
</evidence>
<dbReference type="InterPro" id="IPR050406">
    <property type="entry name" value="FGGY_Carb_Kinase"/>
</dbReference>
<dbReference type="GO" id="GO:0016301">
    <property type="term" value="F:kinase activity"/>
    <property type="evidence" value="ECO:0007669"/>
    <property type="project" value="UniProtKB-KW"/>
</dbReference>
<reference evidence="6 7" key="1">
    <citation type="submission" date="2015-12" db="EMBL/GenBank/DDBJ databases">
        <authorList>
            <person name="Shamseldin A."/>
            <person name="Moawad H."/>
            <person name="Abd El-Rahim W.M."/>
            <person name="Sadowsky M.J."/>
        </authorList>
    </citation>
    <scope>NUCLEOTIDE SEQUENCE [LARGE SCALE GENOMIC DNA]</scope>
    <source>
        <strain evidence="6 7">JC234</strain>
    </source>
</reference>
<name>A0A1C1YR67_9HYPH</name>
<dbReference type="Gene3D" id="3.30.420.40">
    <property type="match status" value="2"/>
</dbReference>
<evidence type="ECO:0000313" key="6">
    <source>
        <dbReference type="EMBL" id="OCW56005.1"/>
    </source>
</evidence>
<dbReference type="SUPFAM" id="SSF53067">
    <property type="entry name" value="Actin-like ATPase domain"/>
    <property type="match status" value="2"/>
</dbReference>
<keyword evidence="7" id="KW-1185">Reference proteome</keyword>
<gene>
    <name evidence="6" type="ORF">AWJ14_12360</name>
</gene>
<evidence type="ECO:0000313" key="7">
    <source>
        <dbReference type="Proteomes" id="UP000094795"/>
    </source>
</evidence>
<accession>A0A1C1YR67</accession>
<dbReference type="PANTHER" id="PTHR43095">
    <property type="entry name" value="SUGAR KINASE"/>
    <property type="match status" value="1"/>
</dbReference>
<dbReference type="InterPro" id="IPR000577">
    <property type="entry name" value="Carb_kinase_FGGY"/>
</dbReference>
<keyword evidence="3" id="KW-0418">Kinase</keyword>
<feature type="domain" description="Carbohydrate kinase FGGY C-terminal" evidence="5">
    <location>
        <begin position="285"/>
        <end position="447"/>
    </location>
</feature>
<protein>
    <recommendedName>
        <fullName evidence="8">Carbohydrate kinase</fullName>
    </recommendedName>
</protein>
<evidence type="ECO:0000256" key="3">
    <source>
        <dbReference type="ARBA" id="ARBA00022777"/>
    </source>
</evidence>
<proteinExistence type="inferred from homology"/>
<dbReference type="Proteomes" id="UP000094795">
    <property type="component" value="Unassembled WGS sequence"/>
</dbReference>
<dbReference type="PANTHER" id="PTHR43095:SF3">
    <property type="entry name" value="L-XYLULOSE_3-KETO-L-GULONATE KINASE"/>
    <property type="match status" value="1"/>
</dbReference>
<dbReference type="InterPro" id="IPR018485">
    <property type="entry name" value="FGGY_C"/>
</dbReference>
<evidence type="ECO:0000256" key="2">
    <source>
        <dbReference type="ARBA" id="ARBA00022679"/>
    </source>
</evidence>
<dbReference type="PIRSF" id="PIRSF000538">
    <property type="entry name" value="GlpK"/>
    <property type="match status" value="1"/>
</dbReference>
<evidence type="ECO:0008006" key="8">
    <source>
        <dbReference type="Google" id="ProtNLM"/>
    </source>
</evidence>
<dbReference type="STRING" id="1480615.AWJ14_12360"/>
<comment type="similarity">
    <text evidence="1">Belongs to the FGGY kinase family.</text>
</comment>
<dbReference type="Pfam" id="PF02782">
    <property type="entry name" value="FGGY_C"/>
    <property type="match status" value="1"/>
</dbReference>
<evidence type="ECO:0000259" key="4">
    <source>
        <dbReference type="Pfam" id="PF00370"/>
    </source>
</evidence>
<dbReference type="AlphaFoldDB" id="A0A1C1YR67"/>
<organism evidence="6 7">
    <name type="scientific">Hoeflea olei</name>
    <dbReference type="NCBI Taxonomy" id="1480615"/>
    <lineage>
        <taxon>Bacteria</taxon>
        <taxon>Pseudomonadati</taxon>
        <taxon>Pseudomonadota</taxon>
        <taxon>Alphaproteobacteria</taxon>
        <taxon>Hyphomicrobiales</taxon>
        <taxon>Rhizobiaceae</taxon>
        <taxon>Hoeflea</taxon>
    </lineage>
</organism>
<comment type="caution">
    <text evidence="6">The sequence shown here is derived from an EMBL/GenBank/DDBJ whole genome shotgun (WGS) entry which is preliminary data.</text>
</comment>
<dbReference type="Pfam" id="PF00370">
    <property type="entry name" value="FGGY_N"/>
    <property type="match status" value="1"/>
</dbReference>
<keyword evidence="2" id="KW-0808">Transferase</keyword>
<dbReference type="OrthoDB" id="9805576at2"/>
<dbReference type="InterPro" id="IPR018484">
    <property type="entry name" value="FGGY_N"/>
</dbReference>
<dbReference type="RefSeq" id="WP_066183205.1">
    <property type="nucleotide sequence ID" value="NZ_LQZT01000048.1"/>
</dbReference>
<feature type="domain" description="Carbohydrate kinase FGGY N-terminal" evidence="4">
    <location>
        <begin position="4"/>
        <end position="252"/>
    </location>
</feature>
<dbReference type="InterPro" id="IPR043129">
    <property type="entry name" value="ATPase_NBD"/>
</dbReference>
<sequence length="503" mass="53557">MPVYLLGLDSGLTVTKAVVFRDDGSVVATATRKIGQIEARPRHVERDMADHWQASAAAIREALDAAGSKVGHTVAPAAVSVTGHGDGLYLVDRAGAPLGLAATSLDSRAQPVLQHWDQTGLSAQALPLTGQRPFASSPAPLLAHLREHDPERFGRIAAILSCKDWLRYCLTGRIATDFTEASVAFTDIRTQRYSSQALELFGLSAIAGALPEVLMPDEIAGHVSDEAARATGLAAGTPVAAGLHDVTACAVGSGVIAAGAIAIVAGTYSINEMLVDAPEVSLGWNARNGLRPGQWMNMSVSPASSANLDWFLRTAARDALQDGDPFAQLQAELDAVADDPSEIVYLPYLYGSPHAQDVPACFLGLRGWHGRGHMLRAVAEGIVFNHRHHVDLLDPDGRIDRVRLTGGSSRNPFFGQLFADVLDRVVEVPEMPEAGALGAAIAAGIAAGVYTDWEEARRRTNPDLRTYRPGKAVTGLRAGYERYRDAVDLFMNRNGKAQADEQG</sequence>
<dbReference type="CDD" id="cd07802">
    <property type="entry name" value="ASKHA_NBD_FGGY_EcLyxK-like"/>
    <property type="match status" value="1"/>
</dbReference>
<evidence type="ECO:0000259" key="5">
    <source>
        <dbReference type="Pfam" id="PF02782"/>
    </source>
</evidence>
<dbReference type="EMBL" id="LQZT01000048">
    <property type="protein sequence ID" value="OCW56005.1"/>
    <property type="molecule type" value="Genomic_DNA"/>
</dbReference>